<dbReference type="EMBL" id="CM034388">
    <property type="protein sequence ID" value="KAJ0183298.1"/>
    <property type="molecule type" value="Genomic_DNA"/>
</dbReference>
<keyword evidence="2" id="KW-1185">Reference proteome</keyword>
<gene>
    <name evidence="1" type="ORF">K1T71_001274</name>
</gene>
<comment type="caution">
    <text evidence="1">The sequence shown here is derived from an EMBL/GenBank/DDBJ whole genome shotgun (WGS) entry which is preliminary data.</text>
</comment>
<proteinExistence type="predicted"/>
<evidence type="ECO:0000313" key="1">
    <source>
        <dbReference type="EMBL" id="KAJ0183298.1"/>
    </source>
</evidence>
<organism evidence="1 2">
    <name type="scientific">Dendrolimus kikuchii</name>
    <dbReference type="NCBI Taxonomy" id="765133"/>
    <lineage>
        <taxon>Eukaryota</taxon>
        <taxon>Metazoa</taxon>
        <taxon>Ecdysozoa</taxon>
        <taxon>Arthropoda</taxon>
        <taxon>Hexapoda</taxon>
        <taxon>Insecta</taxon>
        <taxon>Pterygota</taxon>
        <taxon>Neoptera</taxon>
        <taxon>Endopterygota</taxon>
        <taxon>Lepidoptera</taxon>
        <taxon>Glossata</taxon>
        <taxon>Ditrysia</taxon>
        <taxon>Bombycoidea</taxon>
        <taxon>Lasiocampidae</taxon>
        <taxon>Dendrolimus</taxon>
    </lineage>
</organism>
<evidence type="ECO:0000313" key="2">
    <source>
        <dbReference type="Proteomes" id="UP000824533"/>
    </source>
</evidence>
<protein>
    <submittedName>
        <fullName evidence="1">Uncharacterized protein</fullName>
    </submittedName>
</protein>
<dbReference type="Proteomes" id="UP000824533">
    <property type="component" value="Linkage Group LG02"/>
</dbReference>
<sequence>MIWKTLHANTSDDWEPPELRRLKYQLANLTCKCNTCTWNSPSKENHCEKEVQAERKVNSIDRFIQAARIPIYPENLQYPAKEFCPSCFITLNLLRGGLTKFMKDEESETKREMFTRDKGTRKIVKYAEKTTSFTGRPTPVYSNVTFCDFISECSSEISEVGKYKNNGQERVRFLSPIENEANQPLMSIYGECFCLDKFIDSIRPPLIDIQ</sequence>
<name>A0ACC1DI16_9NEOP</name>
<accession>A0ACC1DI16</accession>
<reference evidence="1 2" key="1">
    <citation type="journal article" date="2021" name="Front. Genet.">
        <title>Chromosome-Level Genome Assembly Reveals Significant Gene Expansion in the Toll and IMD Signaling Pathways of Dendrolimus kikuchii.</title>
        <authorList>
            <person name="Zhou J."/>
            <person name="Wu P."/>
            <person name="Xiong Z."/>
            <person name="Liu N."/>
            <person name="Zhao N."/>
            <person name="Ji M."/>
            <person name="Qiu Y."/>
            <person name="Yang B."/>
        </authorList>
    </citation>
    <scope>NUCLEOTIDE SEQUENCE [LARGE SCALE GENOMIC DNA]</scope>
    <source>
        <strain evidence="1">Ann1</strain>
    </source>
</reference>